<feature type="transmembrane region" description="Helical" evidence="1">
    <location>
        <begin position="148"/>
        <end position="165"/>
    </location>
</feature>
<dbReference type="Proteomes" id="UP000197138">
    <property type="component" value="Unassembled WGS sequence"/>
</dbReference>
<name>A0A218WA40_PUNGR</name>
<evidence type="ECO:0000313" key="3">
    <source>
        <dbReference type="Proteomes" id="UP000197138"/>
    </source>
</evidence>
<keyword evidence="1" id="KW-0812">Transmembrane</keyword>
<protein>
    <submittedName>
        <fullName evidence="2">Uncharacterized protein</fullName>
    </submittedName>
</protein>
<feature type="transmembrane region" description="Helical" evidence="1">
    <location>
        <begin position="102"/>
        <end position="122"/>
    </location>
</feature>
<evidence type="ECO:0000313" key="2">
    <source>
        <dbReference type="EMBL" id="OWM69645.1"/>
    </source>
</evidence>
<proteinExistence type="predicted"/>
<accession>A0A218WA40</accession>
<feature type="transmembrane region" description="Helical" evidence="1">
    <location>
        <begin position="12"/>
        <end position="34"/>
    </location>
</feature>
<reference evidence="3" key="1">
    <citation type="journal article" date="2017" name="Plant J.">
        <title>The pomegranate (Punica granatum L.) genome and the genomics of punicalagin biosynthesis.</title>
        <authorList>
            <person name="Qin G."/>
            <person name="Xu C."/>
            <person name="Ming R."/>
            <person name="Tang H."/>
            <person name="Guyot R."/>
            <person name="Kramer E.M."/>
            <person name="Hu Y."/>
            <person name="Yi X."/>
            <person name="Qi Y."/>
            <person name="Xu X."/>
            <person name="Gao Z."/>
            <person name="Pan H."/>
            <person name="Jian J."/>
            <person name="Tian Y."/>
            <person name="Yue Z."/>
            <person name="Xu Y."/>
        </authorList>
    </citation>
    <scope>NUCLEOTIDE SEQUENCE [LARGE SCALE GENOMIC DNA]</scope>
    <source>
        <strain evidence="3">cv. Dabenzi</strain>
    </source>
</reference>
<dbReference type="EMBL" id="MTKT01004814">
    <property type="protein sequence ID" value="OWM69645.1"/>
    <property type="molecule type" value="Genomic_DNA"/>
</dbReference>
<comment type="caution">
    <text evidence="2">The sequence shown here is derived from an EMBL/GenBank/DDBJ whole genome shotgun (WGS) entry which is preliminary data.</text>
</comment>
<sequence length="219" mass="24451">MASRRCRQRQMVRLGIEVMLVPCEALFIAVWAVWCIPRRFPAYREHDLSREADMNPLRRRCPLGFHVHIGVAAAMKLFHRCFAPWVAVCLICRKSALLLGQLLVALPGAGFIAGAIVVYWGCPHRAMRDSSSGVERLRILRGRKSESAIVLVFVVPVILTSLAIAKCSGVVPACAPCLRKKLPRTVELRWEVDRGSCRNRQPGHFPWGSLARAVCECLG</sequence>
<organism evidence="2 3">
    <name type="scientific">Punica granatum</name>
    <name type="common">Pomegranate</name>
    <dbReference type="NCBI Taxonomy" id="22663"/>
    <lineage>
        <taxon>Eukaryota</taxon>
        <taxon>Viridiplantae</taxon>
        <taxon>Streptophyta</taxon>
        <taxon>Embryophyta</taxon>
        <taxon>Tracheophyta</taxon>
        <taxon>Spermatophyta</taxon>
        <taxon>Magnoliopsida</taxon>
        <taxon>eudicotyledons</taxon>
        <taxon>Gunneridae</taxon>
        <taxon>Pentapetalae</taxon>
        <taxon>rosids</taxon>
        <taxon>malvids</taxon>
        <taxon>Myrtales</taxon>
        <taxon>Lythraceae</taxon>
        <taxon>Punica</taxon>
    </lineage>
</organism>
<keyword evidence="1" id="KW-0472">Membrane</keyword>
<evidence type="ECO:0000256" key="1">
    <source>
        <dbReference type="SAM" id="Phobius"/>
    </source>
</evidence>
<dbReference type="AlphaFoldDB" id="A0A218WA40"/>
<keyword evidence="1" id="KW-1133">Transmembrane helix</keyword>
<gene>
    <name evidence="2" type="ORF">CDL15_Pgr009391</name>
</gene>